<evidence type="ECO:0000313" key="8">
    <source>
        <dbReference type="Proteomes" id="UP000430508"/>
    </source>
</evidence>
<dbReference type="SUPFAM" id="SSF47060">
    <property type="entry name" value="S15/NS1 RNA-binding domain"/>
    <property type="match status" value="1"/>
</dbReference>
<dbReference type="PANTHER" id="PTHR23321">
    <property type="entry name" value="RIBOSOMAL PROTEIN S15, BACTERIAL AND ORGANELLAR"/>
    <property type="match status" value="1"/>
</dbReference>
<proteinExistence type="inferred from homology"/>
<keyword evidence="1 4" id="KW-0689">Ribosomal protein</keyword>
<comment type="similarity">
    <text evidence="4 5">Belongs to the universal ribosomal protein uS15 family.</text>
</comment>
<protein>
    <recommendedName>
        <fullName evidence="4">Small ribosomal subunit protein uS15</fullName>
    </recommendedName>
</protein>
<dbReference type="InterPro" id="IPR005290">
    <property type="entry name" value="Ribosomal_uS15_bac-type"/>
</dbReference>
<dbReference type="GO" id="GO:0006412">
    <property type="term" value="P:translation"/>
    <property type="evidence" value="ECO:0007669"/>
    <property type="project" value="UniProtKB-UniRule"/>
</dbReference>
<dbReference type="Gene3D" id="1.10.287.10">
    <property type="entry name" value="S15/NS1, RNA-binding"/>
    <property type="match status" value="1"/>
</dbReference>
<dbReference type="AlphaFoldDB" id="A0A857DIB6"/>
<dbReference type="CDD" id="cd00353">
    <property type="entry name" value="Ribosomal_S15p_S13e"/>
    <property type="match status" value="1"/>
</dbReference>
<reference evidence="7 8" key="1">
    <citation type="submission" date="2019-12" db="EMBL/GenBank/DDBJ databases">
        <title>Sequence classification of anaerobic respiratory reductive dehalogenases: First we see many, then we see few.</title>
        <authorList>
            <person name="Molenda O."/>
            <person name="Puentes Jacome L.A."/>
            <person name="Cao X."/>
            <person name="Nesbo C.L."/>
            <person name="Tang S."/>
            <person name="Morson N."/>
            <person name="Patron J."/>
            <person name="Lomheim L."/>
            <person name="Wishart D.S."/>
            <person name="Edwards E.A."/>
        </authorList>
    </citation>
    <scope>NUCLEOTIDE SEQUENCE [LARGE SCALE GENOMIC DNA]</scope>
    <source>
        <strain evidence="7 8">12DCA</strain>
    </source>
</reference>
<comment type="function">
    <text evidence="4">Forms an intersubunit bridge (bridge B4) with the 23S rRNA of the 50S subunit in the ribosome.</text>
</comment>
<name>A0A857DIB6_9FIRM</name>
<accession>A0A857DIB6</accession>
<evidence type="ECO:0000256" key="3">
    <source>
        <dbReference type="ARBA" id="ARBA00064542"/>
    </source>
</evidence>
<dbReference type="NCBIfam" id="TIGR00952">
    <property type="entry name" value="S15_bact"/>
    <property type="match status" value="1"/>
</dbReference>
<dbReference type="FunFam" id="1.10.287.10:FF:000002">
    <property type="entry name" value="30S ribosomal protein S15"/>
    <property type="match status" value="1"/>
</dbReference>
<organism evidence="7 8">
    <name type="scientific">Dehalobacter restrictus</name>
    <dbReference type="NCBI Taxonomy" id="55583"/>
    <lineage>
        <taxon>Bacteria</taxon>
        <taxon>Bacillati</taxon>
        <taxon>Bacillota</taxon>
        <taxon>Clostridia</taxon>
        <taxon>Eubacteriales</taxon>
        <taxon>Desulfitobacteriaceae</taxon>
        <taxon>Dehalobacter</taxon>
    </lineage>
</organism>
<evidence type="ECO:0000256" key="1">
    <source>
        <dbReference type="ARBA" id="ARBA00022980"/>
    </source>
</evidence>
<evidence type="ECO:0000256" key="2">
    <source>
        <dbReference type="ARBA" id="ARBA00023274"/>
    </source>
</evidence>
<dbReference type="PROSITE" id="PS00362">
    <property type="entry name" value="RIBOSOMAL_S15"/>
    <property type="match status" value="1"/>
</dbReference>
<dbReference type="SMART" id="SM01387">
    <property type="entry name" value="Ribosomal_S15"/>
    <property type="match status" value="1"/>
</dbReference>
<dbReference type="Proteomes" id="UP000430508">
    <property type="component" value="Chromosome"/>
</dbReference>
<comment type="function">
    <text evidence="4 6">One of the primary rRNA binding proteins, it binds directly to 16S rRNA where it helps nucleate assembly of the platform of the 30S subunit by binding and bridging several RNA helices of the 16S rRNA.</text>
</comment>
<dbReference type="GO" id="GO:0019843">
    <property type="term" value="F:rRNA binding"/>
    <property type="evidence" value="ECO:0007669"/>
    <property type="project" value="UniProtKB-UniRule"/>
</dbReference>
<dbReference type="Pfam" id="PF00312">
    <property type="entry name" value="Ribosomal_S15"/>
    <property type="match status" value="1"/>
</dbReference>
<dbReference type="Gene3D" id="6.10.250.3130">
    <property type="match status" value="1"/>
</dbReference>
<dbReference type="InterPro" id="IPR009068">
    <property type="entry name" value="uS15_NS1_RNA-bd_sf"/>
</dbReference>
<keyword evidence="4 6" id="KW-0699">rRNA-binding</keyword>
<evidence type="ECO:0000256" key="5">
    <source>
        <dbReference type="RuleBase" id="RU003919"/>
    </source>
</evidence>
<dbReference type="InterPro" id="IPR000589">
    <property type="entry name" value="Ribosomal_uS15"/>
</dbReference>
<sequence length="88" mass="10370">MLTPEKKKDIIAKFQQHEGDTGSPEVQIALLTTRISELTEHFKTHKKDHHSRRGLFKLIGQRRAMLNYLKKSDFNRYRTVVTELGLRH</sequence>
<comment type="subunit">
    <text evidence="3 4">Part of the 30S ribosomal subunit. Forms a bridge to the 50S subunit in the 70S ribosome, contacting the 23S rRNA.</text>
</comment>
<evidence type="ECO:0000313" key="7">
    <source>
        <dbReference type="EMBL" id="QHA00222.1"/>
    </source>
</evidence>
<dbReference type="GO" id="GO:0022627">
    <property type="term" value="C:cytosolic small ribosomal subunit"/>
    <property type="evidence" value="ECO:0007669"/>
    <property type="project" value="TreeGrafter"/>
</dbReference>
<dbReference type="RefSeq" id="WP_015044114.1">
    <property type="nucleotide sequence ID" value="NZ_CP046996.1"/>
</dbReference>
<evidence type="ECO:0000256" key="4">
    <source>
        <dbReference type="HAMAP-Rule" id="MF_01343"/>
    </source>
</evidence>
<evidence type="ECO:0000256" key="6">
    <source>
        <dbReference type="RuleBase" id="RU004524"/>
    </source>
</evidence>
<dbReference type="PANTHER" id="PTHR23321:SF26">
    <property type="entry name" value="SMALL RIBOSOMAL SUBUNIT PROTEIN US15M"/>
    <property type="match status" value="1"/>
</dbReference>
<gene>
    <name evidence="4 7" type="primary">rpsO</name>
    <name evidence="7" type="ORF">GQ588_05935</name>
</gene>
<dbReference type="EMBL" id="CP046996">
    <property type="protein sequence ID" value="QHA00222.1"/>
    <property type="molecule type" value="Genomic_DNA"/>
</dbReference>
<keyword evidence="4 6" id="KW-0694">RNA-binding</keyword>
<dbReference type="GO" id="GO:0003735">
    <property type="term" value="F:structural constituent of ribosome"/>
    <property type="evidence" value="ECO:0007669"/>
    <property type="project" value="InterPro"/>
</dbReference>
<dbReference type="HAMAP" id="MF_01343_B">
    <property type="entry name" value="Ribosomal_uS15_B"/>
    <property type="match status" value="1"/>
</dbReference>
<keyword evidence="2 4" id="KW-0687">Ribonucleoprotein</keyword>